<evidence type="ECO:0000259" key="7">
    <source>
        <dbReference type="Pfam" id="PF01593"/>
    </source>
</evidence>
<comment type="catalytic activity">
    <reaction evidence="6">
        <text>L-tryptophan + O2 = indole-3-acetamide + CO2 + H2O</text>
        <dbReference type="Rhea" id="RHEA:16165"/>
        <dbReference type="ChEBI" id="CHEBI:15377"/>
        <dbReference type="ChEBI" id="CHEBI:15379"/>
        <dbReference type="ChEBI" id="CHEBI:16031"/>
        <dbReference type="ChEBI" id="CHEBI:16526"/>
        <dbReference type="ChEBI" id="CHEBI:57912"/>
        <dbReference type="EC" id="1.13.12.3"/>
    </reaction>
</comment>
<evidence type="ECO:0000313" key="8">
    <source>
        <dbReference type="EMBL" id="ART80034.1"/>
    </source>
</evidence>
<protein>
    <recommendedName>
        <fullName evidence="4">Tryptophan 2-monooxygenase</fullName>
        <ecNumber evidence="3">1.13.12.3</ecNumber>
    </recommendedName>
</protein>
<reference evidence="9" key="1">
    <citation type="submission" date="2017-05" db="EMBL/GenBank/DDBJ databases">
        <authorList>
            <person name="Sung H."/>
        </authorList>
    </citation>
    <scope>NUCLEOTIDE SEQUENCE [LARGE SCALE GENOMIC DNA]</scope>
    <source>
        <strain evidence="9">AMac2203</strain>
    </source>
</reference>
<feature type="domain" description="Amine oxidase" evidence="7">
    <location>
        <begin position="61"/>
        <end position="522"/>
    </location>
</feature>
<dbReference type="InterPro" id="IPR006311">
    <property type="entry name" value="TAT_signal"/>
</dbReference>
<organism evidence="8 9">
    <name type="scientific">Oceanisphaera avium</name>
    <dbReference type="NCBI Taxonomy" id="1903694"/>
    <lineage>
        <taxon>Bacteria</taxon>
        <taxon>Pseudomonadati</taxon>
        <taxon>Pseudomonadota</taxon>
        <taxon>Gammaproteobacteria</taxon>
        <taxon>Aeromonadales</taxon>
        <taxon>Aeromonadaceae</taxon>
        <taxon>Oceanisphaera</taxon>
    </lineage>
</organism>
<evidence type="ECO:0000256" key="1">
    <source>
        <dbReference type="ARBA" id="ARBA00004814"/>
    </source>
</evidence>
<dbReference type="Gene3D" id="1.20.1440.240">
    <property type="match status" value="1"/>
</dbReference>
<dbReference type="SUPFAM" id="SSF51905">
    <property type="entry name" value="FAD/NAD(P)-binding domain"/>
    <property type="match status" value="1"/>
</dbReference>
<proteinExistence type="inferred from homology"/>
<dbReference type="Gene3D" id="3.90.660.10">
    <property type="match status" value="1"/>
</dbReference>
<keyword evidence="5" id="KW-0073">Auxin biosynthesis</keyword>
<evidence type="ECO:0000256" key="3">
    <source>
        <dbReference type="ARBA" id="ARBA00012535"/>
    </source>
</evidence>
<gene>
    <name evidence="8" type="ORF">CBP12_07640</name>
</gene>
<dbReference type="InterPro" id="IPR050281">
    <property type="entry name" value="Flavin_monoamine_oxidase"/>
</dbReference>
<dbReference type="Proteomes" id="UP000243793">
    <property type="component" value="Chromosome"/>
</dbReference>
<dbReference type="KEGG" id="ocm:CBP12_07640"/>
<comment type="pathway">
    <text evidence="1">Plant hormone metabolism; auxin biosynthesis.</text>
</comment>
<dbReference type="Gene3D" id="3.50.50.60">
    <property type="entry name" value="FAD/NAD(P)-binding domain"/>
    <property type="match status" value="1"/>
</dbReference>
<dbReference type="RefSeq" id="WP_086963903.1">
    <property type="nucleotide sequence ID" value="NZ_CP021376.1"/>
</dbReference>
<comment type="similarity">
    <text evidence="2">Belongs to the tryptophan 2-monooxygenase family.</text>
</comment>
<evidence type="ECO:0000256" key="2">
    <source>
        <dbReference type="ARBA" id="ARBA00005833"/>
    </source>
</evidence>
<dbReference type="GO" id="GO:0050361">
    <property type="term" value="F:tryptophan 2-monooxygenase activity"/>
    <property type="evidence" value="ECO:0007669"/>
    <property type="project" value="UniProtKB-EC"/>
</dbReference>
<dbReference type="InterPro" id="IPR002937">
    <property type="entry name" value="Amino_oxidase"/>
</dbReference>
<evidence type="ECO:0000256" key="4">
    <source>
        <dbReference type="ARBA" id="ARBA00017871"/>
    </source>
</evidence>
<accession>A0A1Y0CYD9</accession>
<dbReference type="Pfam" id="PF01593">
    <property type="entry name" value="Amino_oxidase"/>
    <property type="match status" value="1"/>
</dbReference>
<name>A0A1Y0CYD9_9GAMM</name>
<evidence type="ECO:0000313" key="9">
    <source>
        <dbReference type="Proteomes" id="UP000243793"/>
    </source>
</evidence>
<dbReference type="InterPro" id="IPR036188">
    <property type="entry name" value="FAD/NAD-bd_sf"/>
</dbReference>
<dbReference type="PANTHER" id="PTHR10742:SF410">
    <property type="entry name" value="LYSINE-SPECIFIC HISTONE DEMETHYLASE 2"/>
    <property type="match status" value="1"/>
</dbReference>
<dbReference type="PANTHER" id="PTHR10742">
    <property type="entry name" value="FLAVIN MONOAMINE OXIDASE"/>
    <property type="match status" value="1"/>
</dbReference>
<dbReference type="EC" id="1.13.12.3" evidence="3"/>
<keyword evidence="9" id="KW-1185">Reference proteome</keyword>
<dbReference type="EMBL" id="CP021376">
    <property type="protein sequence ID" value="ART80034.1"/>
    <property type="molecule type" value="Genomic_DNA"/>
</dbReference>
<evidence type="ECO:0000256" key="5">
    <source>
        <dbReference type="ARBA" id="ARBA00023070"/>
    </source>
</evidence>
<dbReference type="OrthoDB" id="337830at2"/>
<sequence>MSSSPLTRRDLLVMLGQAAGAGAVYSAMSSLGLAQASTFTDELDLSAAPNGSSVLILGSGLGGMTAAYELRKAGYDVTIFEYTERPGGRCFTIHSGDTVTDLSGETQHCSFAPGNYINPGPWRIPYHHYGVLHYCKKFGVKLEPFIQLNYNAYVHAQNAFGGKPKRVREVLTDVHGYTSELLAKATDQNALDEYLTAEDCSALIAQLGEWGRLSEGNKYQKSLKASEFRGYEHWPAGGLMAKPSPSEPLEFKELLHSGLWGMLLDYFNTEYQHTMFEPVGGMEQIAKGFAKEVGDLIEYRRQVVRIEQSDSKVTVHYIDPDKPDEVMTRSADWCVCNIPLSVLSQIPVQASPALLQAIAAVPYGSSTKTGLEFKRRFWEQDENIFGGVSYTDLPITTISYPAYDYFSDGPGVLLGAYTFDDVTSYTMSAMSARERVAAAVAYGKQIHPQYEKEFLSGVSWSWHRCPWTLGCYGVWTDELREAHYDTLCAIDNRLVLAGEHCSYIPAWMEGAILSGMDASQRLHEKATANMKNGGDHA</sequence>
<dbReference type="AlphaFoldDB" id="A0A1Y0CYD9"/>
<dbReference type="GO" id="GO:0009851">
    <property type="term" value="P:auxin biosynthetic process"/>
    <property type="evidence" value="ECO:0007669"/>
    <property type="project" value="UniProtKB-KW"/>
</dbReference>
<dbReference type="PROSITE" id="PS51318">
    <property type="entry name" value="TAT"/>
    <property type="match status" value="1"/>
</dbReference>
<evidence type="ECO:0000256" key="6">
    <source>
        <dbReference type="ARBA" id="ARBA00047321"/>
    </source>
</evidence>
<dbReference type="SUPFAM" id="SSF54373">
    <property type="entry name" value="FAD-linked reductases, C-terminal domain"/>
    <property type="match status" value="1"/>
</dbReference>